<reference evidence="2 4" key="2">
    <citation type="submission" date="2018-11" db="EMBL/GenBank/DDBJ databases">
        <title>Genome sequences of Brenneria nigrifluens and Brenneria rubrifaciens.</title>
        <authorList>
            <person name="Poret-Peterson A.T."/>
            <person name="McClean A.E."/>
            <person name="Kluepfel D.A."/>
        </authorList>
    </citation>
    <scope>NUCLEOTIDE SEQUENCE [LARGE SCALE GENOMIC DNA]</scope>
    <source>
        <strain evidence="2 4">ATCC 13028</strain>
    </source>
</reference>
<evidence type="ECO:0008006" key="5">
    <source>
        <dbReference type="Google" id="ProtNLM"/>
    </source>
</evidence>
<evidence type="ECO:0000313" key="1">
    <source>
        <dbReference type="EMBL" id="PWC19057.1"/>
    </source>
</evidence>
<evidence type="ECO:0000313" key="3">
    <source>
        <dbReference type="Proteomes" id="UP000295985"/>
    </source>
</evidence>
<name>A0A2U1UBQ3_9GAMM</name>
<protein>
    <recommendedName>
        <fullName evidence="5">Head-tail adaptor protein</fullName>
    </recommendedName>
</protein>
<dbReference type="GO" id="GO:0019068">
    <property type="term" value="P:virion assembly"/>
    <property type="evidence" value="ECO:0007669"/>
    <property type="project" value="InterPro"/>
</dbReference>
<accession>A0A2U1UBQ3</accession>
<dbReference type="Gene3D" id="2.40.10.180">
    <property type="entry name" value="Phage tail proteins"/>
    <property type="match status" value="1"/>
</dbReference>
<keyword evidence="4" id="KW-1185">Reference proteome</keyword>
<evidence type="ECO:0000313" key="4">
    <source>
        <dbReference type="Proteomes" id="UP000303847"/>
    </source>
</evidence>
<sequence>MPVNWDINLLKPLQDVFGERVSFRPAGGEAYDITGIFDRAYTRDVEPLEPGEPAVNTTRPVLGVRDASFISPPKKKDRVYIYSVETLFVVSDVQPDSHGGTRLELNRVETS</sequence>
<dbReference type="InterPro" id="IPR053734">
    <property type="entry name" value="Phage_Head-Tail_Connect_sf"/>
</dbReference>
<evidence type="ECO:0000313" key="2">
    <source>
        <dbReference type="EMBL" id="QCR04453.1"/>
    </source>
</evidence>
<dbReference type="Proteomes" id="UP000295985">
    <property type="component" value="Unassembled WGS sequence"/>
</dbReference>
<dbReference type="Proteomes" id="UP000303847">
    <property type="component" value="Chromosome"/>
</dbReference>
<dbReference type="AlphaFoldDB" id="A0A2U1UBQ3"/>
<dbReference type="InterPro" id="IPR008018">
    <property type="entry name" value="Phage_tail_attach_FII"/>
</dbReference>
<dbReference type="OrthoDB" id="8595390at2"/>
<dbReference type="RefSeq" id="WP_009112623.1">
    <property type="nucleotide sequence ID" value="NZ_CP034036.1"/>
</dbReference>
<dbReference type="EMBL" id="QDKK01000059">
    <property type="protein sequence ID" value="PWC19057.1"/>
    <property type="molecule type" value="Genomic_DNA"/>
</dbReference>
<organism evidence="1 3">
    <name type="scientific">Brenneria nigrifluens DSM 30175 = ATCC 13028</name>
    <dbReference type="NCBI Taxonomy" id="1121120"/>
    <lineage>
        <taxon>Bacteria</taxon>
        <taxon>Pseudomonadati</taxon>
        <taxon>Pseudomonadota</taxon>
        <taxon>Gammaproteobacteria</taxon>
        <taxon>Enterobacterales</taxon>
        <taxon>Pectobacteriaceae</taxon>
        <taxon>Brenneria</taxon>
    </lineage>
</organism>
<proteinExistence type="predicted"/>
<gene>
    <name evidence="1" type="ORF">DDT54_22610</name>
    <name evidence="2" type="ORF">EH206_09870</name>
</gene>
<reference evidence="1 3" key="1">
    <citation type="submission" date="2018-04" db="EMBL/GenBank/DDBJ databases">
        <title>Brenneria corticis sp.nov.</title>
        <authorList>
            <person name="Li Y."/>
        </authorList>
    </citation>
    <scope>NUCLEOTIDE SEQUENCE [LARGE SCALE GENOMIC DNA]</scope>
    <source>
        <strain evidence="1 3">LMG 2694</strain>
    </source>
</reference>
<dbReference type="Pfam" id="PF05354">
    <property type="entry name" value="Phage_attach"/>
    <property type="match status" value="1"/>
</dbReference>
<dbReference type="EMBL" id="CP034036">
    <property type="protein sequence ID" value="QCR04453.1"/>
    <property type="molecule type" value="Genomic_DNA"/>
</dbReference>